<dbReference type="Proteomes" id="UP000320055">
    <property type="component" value="Unassembled WGS sequence"/>
</dbReference>
<evidence type="ECO:0000313" key="3">
    <source>
        <dbReference type="Proteomes" id="UP000320055"/>
    </source>
</evidence>
<protein>
    <recommendedName>
        <fullName evidence="4">CopG-like ribbon-helix-helix domain-containing protein</fullName>
    </recommendedName>
</protein>
<evidence type="ECO:0000256" key="1">
    <source>
        <dbReference type="SAM" id="MobiDB-lite"/>
    </source>
</evidence>
<name>A0A563W2Z7_9CYAN</name>
<dbReference type="EMBL" id="CAACVJ010000645">
    <property type="protein sequence ID" value="VEP18058.1"/>
    <property type="molecule type" value="Genomic_DNA"/>
</dbReference>
<feature type="region of interest" description="Disordered" evidence="1">
    <location>
        <begin position="1"/>
        <end position="41"/>
    </location>
</feature>
<accession>A0A563W2Z7</accession>
<evidence type="ECO:0000313" key="2">
    <source>
        <dbReference type="EMBL" id="VEP18058.1"/>
    </source>
</evidence>
<dbReference type="AlphaFoldDB" id="A0A563W2Z7"/>
<keyword evidence="3" id="KW-1185">Reference proteome</keyword>
<organism evidence="2 3">
    <name type="scientific">Hyella patelloides LEGE 07179</name>
    <dbReference type="NCBI Taxonomy" id="945734"/>
    <lineage>
        <taxon>Bacteria</taxon>
        <taxon>Bacillati</taxon>
        <taxon>Cyanobacteriota</taxon>
        <taxon>Cyanophyceae</taxon>
        <taxon>Pleurocapsales</taxon>
        <taxon>Hyellaceae</taxon>
        <taxon>Hyella</taxon>
    </lineage>
</organism>
<evidence type="ECO:0008006" key="4">
    <source>
        <dbReference type="Google" id="ProtNLM"/>
    </source>
</evidence>
<reference evidence="2 3" key="1">
    <citation type="submission" date="2019-01" db="EMBL/GenBank/DDBJ databases">
        <authorList>
            <person name="Brito A."/>
        </authorList>
    </citation>
    <scope>NUCLEOTIDE SEQUENCE [LARGE SCALE GENOMIC DNA]</scope>
    <source>
        <strain evidence="2">1</strain>
    </source>
</reference>
<gene>
    <name evidence="2" type="ORF">H1P_680026</name>
</gene>
<proteinExistence type="predicted"/>
<sequence length="82" mass="9132">MESKDTDMSVNKGFEQVSKSPRKKGQFTSPNDEPLGKPIGVRLPPSLEAWISEEAEKQGINKGNLIRKLLAETKSYRTQQSA</sequence>